<evidence type="ECO:0000256" key="4">
    <source>
        <dbReference type="ARBA" id="ARBA00022679"/>
    </source>
</evidence>
<evidence type="ECO:0000256" key="6">
    <source>
        <dbReference type="PROSITE-ProRule" id="PRU00169"/>
    </source>
</evidence>
<dbReference type="AlphaFoldDB" id="A0AAE3U5K1"/>
<feature type="domain" description="Response regulatory" evidence="8">
    <location>
        <begin position="3"/>
        <end position="119"/>
    </location>
</feature>
<evidence type="ECO:0000259" key="10">
    <source>
        <dbReference type="PROSITE" id="PS50113"/>
    </source>
</evidence>
<reference evidence="11" key="1">
    <citation type="submission" date="2023-05" db="EMBL/GenBank/DDBJ databases">
        <authorList>
            <person name="Zhang X."/>
        </authorList>
    </citation>
    <scope>NUCLEOTIDE SEQUENCE</scope>
    <source>
        <strain evidence="11">YF14B1</strain>
    </source>
</reference>
<evidence type="ECO:0000256" key="5">
    <source>
        <dbReference type="ARBA" id="ARBA00022777"/>
    </source>
</evidence>
<dbReference type="InterPro" id="IPR004358">
    <property type="entry name" value="Sig_transdc_His_kin-like_C"/>
</dbReference>
<evidence type="ECO:0000256" key="3">
    <source>
        <dbReference type="ARBA" id="ARBA00022553"/>
    </source>
</evidence>
<dbReference type="Gene3D" id="1.10.287.130">
    <property type="match status" value="1"/>
</dbReference>
<protein>
    <recommendedName>
        <fullName evidence="2">histidine kinase</fullName>
        <ecNumber evidence="2">2.7.13.3</ecNumber>
    </recommendedName>
</protein>
<evidence type="ECO:0000313" key="11">
    <source>
        <dbReference type="EMBL" id="MDJ1479612.1"/>
    </source>
</evidence>
<dbReference type="NCBIfam" id="TIGR00229">
    <property type="entry name" value="sensory_box"/>
    <property type="match status" value="2"/>
</dbReference>
<evidence type="ECO:0000259" key="7">
    <source>
        <dbReference type="PROSITE" id="PS50109"/>
    </source>
</evidence>
<dbReference type="PROSITE" id="PS50112">
    <property type="entry name" value="PAS"/>
    <property type="match status" value="1"/>
</dbReference>
<dbReference type="InterPro" id="IPR036890">
    <property type="entry name" value="HATPase_C_sf"/>
</dbReference>
<gene>
    <name evidence="11" type="ORF">QNI16_03890</name>
</gene>
<dbReference type="SUPFAM" id="SSF52172">
    <property type="entry name" value="CheY-like"/>
    <property type="match status" value="1"/>
</dbReference>
<keyword evidence="5" id="KW-0418">Kinase</keyword>
<dbReference type="SUPFAM" id="SSF55785">
    <property type="entry name" value="PYP-like sensor domain (PAS domain)"/>
    <property type="match status" value="2"/>
</dbReference>
<evidence type="ECO:0000259" key="8">
    <source>
        <dbReference type="PROSITE" id="PS50110"/>
    </source>
</evidence>
<sequence>MLRLLLIEDSELDERILIRHLNKALLPFSYVTVDTMPALSSLLEQEEWDIIISDYNLPDFTGINVIETVKQSEKDIPIIIVSGNIGEETAVEAMHAGADDYLMKDNLTRLAPAIERAIREAENRRQKRQADKEIIDAKAQLEAYFNSSIQAIYLLDSSYNIQRLNTMARTSTFHLLDKEPQIGDSMLKYIPEELHTPFKRNILLCLQGEMVTEERLMKLANQKERWFQIRYSPVYDEQERITRIAVSLLDITTRIKAEAEAKEFQSRLEGIIHSAMDAIITIDNHQKIVMINEAGEKMFGYTANTLLDQAIDVLIPIRYRSRHADFIWQFGESKKTTRLMGSESDVLYGLNASGKEFPIEASISQVTVAQNRYYTVIIRDITIRVEAQEQERRLNRELIRQNEQLQQFGYITSHNIRGPVATLLGLMNLLQDDEVSEVVNKEIVHHIKSTLVKLDTVIRDLNTILEYHKPVSRIKEVIVLEDLCQDVCGLIIPVRKDVDHYMETFFDEAPTIFSVRSYIHSIFYNLISNAFKFRSTERKLCLKIKSYTDGNSVFISFEDNGLGIDLASYQDSIFGMHKRFHIEIEGKGLGLYLIKTQVNALNGEITVQSEINKGTTFIVSLPKV</sequence>
<dbReference type="CDD" id="cd00130">
    <property type="entry name" value="PAS"/>
    <property type="match status" value="2"/>
</dbReference>
<dbReference type="Gene3D" id="3.30.450.20">
    <property type="entry name" value="PAS domain"/>
    <property type="match status" value="2"/>
</dbReference>
<dbReference type="Proteomes" id="UP001241110">
    <property type="component" value="Unassembled WGS sequence"/>
</dbReference>
<dbReference type="InterPro" id="IPR001789">
    <property type="entry name" value="Sig_transdc_resp-reg_receiver"/>
</dbReference>
<feature type="domain" description="PAC" evidence="10">
    <location>
        <begin position="210"/>
        <end position="263"/>
    </location>
</feature>
<dbReference type="PANTHER" id="PTHR43304:SF1">
    <property type="entry name" value="PAC DOMAIN-CONTAINING PROTEIN"/>
    <property type="match status" value="1"/>
</dbReference>
<dbReference type="InterPro" id="IPR003594">
    <property type="entry name" value="HATPase_dom"/>
</dbReference>
<feature type="modified residue" description="4-aspartylphosphate" evidence="6">
    <location>
        <position position="54"/>
    </location>
</feature>
<dbReference type="SUPFAM" id="SSF47384">
    <property type="entry name" value="Homodimeric domain of signal transducing histidine kinase"/>
    <property type="match status" value="1"/>
</dbReference>
<dbReference type="Pfam" id="PF00072">
    <property type="entry name" value="Response_reg"/>
    <property type="match status" value="1"/>
</dbReference>
<accession>A0AAE3U5K1</accession>
<dbReference type="EC" id="2.7.13.3" evidence="2"/>
<dbReference type="InterPro" id="IPR052162">
    <property type="entry name" value="Sensor_kinase/Photoreceptor"/>
</dbReference>
<organism evidence="11 12">
    <name type="scientific">Xanthocytophaga flava</name>
    <dbReference type="NCBI Taxonomy" id="3048013"/>
    <lineage>
        <taxon>Bacteria</taxon>
        <taxon>Pseudomonadati</taxon>
        <taxon>Bacteroidota</taxon>
        <taxon>Cytophagia</taxon>
        <taxon>Cytophagales</taxon>
        <taxon>Rhodocytophagaceae</taxon>
        <taxon>Xanthocytophaga</taxon>
    </lineage>
</organism>
<dbReference type="PROSITE" id="PS50113">
    <property type="entry name" value="PAC"/>
    <property type="match status" value="1"/>
</dbReference>
<dbReference type="Gene3D" id="3.30.565.10">
    <property type="entry name" value="Histidine kinase-like ATPase, C-terminal domain"/>
    <property type="match status" value="1"/>
</dbReference>
<dbReference type="InterPro" id="IPR013656">
    <property type="entry name" value="PAS_4"/>
</dbReference>
<dbReference type="SMART" id="SM00448">
    <property type="entry name" value="REC"/>
    <property type="match status" value="1"/>
</dbReference>
<dbReference type="CDD" id="cd00156">
    <property type="entry name" value="REC"/>
    <property type="match status" value="1"/>
</dbReference>
<dbReference type="Pfam" id="PF02518">
    <property type="entry name" value="HATPase_c"/>
    <property type="match status" value="1"/>
</dbReference>
<feature type="domain" description="PAS" evidence="9">
    <location>
        <begin position="264"/>
        <end position="316"/>
    </location>
</feature>
<dbReference type="InterPro" id="IPR005467">
    <property type="entry name" value="His_kinase_dom"/>
</dbReference>
<dbReference type="Pfam" id="PF13426">
    <property type="entry name" value="PAS_9"/>
    <property type="match status" value="1"/>
</dbReference>
<dbReference type="SMART" id="SM00387">
    <property type="entry name" value="HATPase_c"/>
    <property type="match status" value="1"/>
</dbReference>
<dbReference type="InterPro" id="IPR000014">
    <property type="entry name" value="PAS"/>
</dbReference>
<name>A0AAE3U5K1_9BACT</name>
<dbReference type="InterPro" id="IPR035965">
    <property type="entry name" value="PAS-like_dom_sf"/>
</dbReference>
<comment type="caution">
    <text evidence="11">The sequence shown here is derived from an EMBL/GenBank/DDBJ whole genome shotgun (WGS) entry which is preliminary data.</text>
</comment>
<dbReference type="InterPro" id="IPR011006">
    <property type="entry name" value="CheY-like_superfamily"/>
</dbReference>
<evidence type="ECO:0000313" key="12">
    <source>
        <dbReference type="Proteomes" id="UP001241110"/>
    </source>
</evidence>
<keyword evidence="4" id="KW-0808">Transferase</keyword>
<feature type="domain" description="Histidine kinase" evidence="7">
    <location>
        <begin position="411"/>
        <end position="624"/>
    </location>
</feature>
<proteinExistence type="predicted"/>
<dbReference type="Gene3D" id="3.40.50.2300">
    <property type="match status" value="1"/>
</dbReference>
<keyword evidence="3 6" id="KW-0597">Phosphoprotein</keyword>
<evidence type="ECO:0000256" key="2">
    <source>
        <dbReference type="ARBA" id="ARBA00012438"/>
    </source>
</evidence>
<dbReference type="SUPFAM" id="SSF55874">
    <property type="entry name" value="ATPase domain of HSP90 chaperone/DNA topoisomerase II/histidine kinase"/>
    <property type="match status" value="1"/>
</dbReference>
<dbReference type="GO" id="GO:0000155">
    <property type="term" value="F:phosphorelay sensor kinase activity"/>
    <property type="evidence" value="ECO:0007669"/>
    <property type="project" value="InterPro"/>
</dbReference>
<dbReference type="PROSITE" id="PS50110">
    <property type="entry name" value="RESPONSE_REGULATORY"/>
    <property type="match status" value="1"/>
</dbReference>
<dbReference type="Pfam" id="PF08448">
    <property type="entry name" value="PAS_4"/>
    <property type="match status" value="1"/>
</dbReference>
<dbReference type="EMBL" id="JASJOS010000002">
    <property type="protein sequence ID" value="MDJ1479612.1"/>
    <property type="molecule type" value="Genomic_DNA"/>
</dbReference>
<dbReference type="PANTHER" id="PTHR43304">
    <property type="entry name" value="PHYTOCHROME-LIKE PROTEIN CPH1"/>
    <property type="match status" value="1"/>
</dbReference>
<dbReference type="RefSeq" id="WP_313975963.1">
    <property type="nucleotide sequence ID" value="NZ_JASJOS010000002.1"/>
</dbReference>
<evidence type="ECO:0000256" key="1">
    <source>
        <dbReference type="ARBA" id="ARBA00000085"/>
    </source>
</evidence>
<dbReference type="InterPro" id="IPR036097">
    <property type="entry name" value="HisK_dim/P_sf"/>
</dbReference>
<evidence type="ECO:0000259" key="9">
    <source>
        <dbReference type="PROSITE" id="PS50112"/>
    </source>
</evidence>
<dbReference type="PROSITE" id="PS50109">
    <property type="entry name" value="HIS_KIN"/>
    <property type="match status" value="1"/>
</dbReference>
<dbReference type="SMART" id="SM00091">
    <property type="entry name" value="PAS"/>
    <property type="match status" value="2"/>
</dbReference>
<comment type="catalytic activity">
    <reaction evidence="1">
        <text>ATP + protein L-histidine = ADP + protein N-phospho-L-histidine.</text>
        <dbReference type="EC" id="2.7.13.3"/>
    </reaction>
</comment>
<dbReference type="PRINTS" id="PR00344">
    <property type="entry name" value="BCTRLSENSOR"/>
</dbReference>
<dbReference type="InterPro" id="IPR000700">
    <property type="entry name" value="PAS-assoc_C"/>
</dbReference>